<dbReference type="EMBL" id="AP017925">
    <property type="protein sequence ID" value="BAW19271.1"/>
    <property type="molecule type" value="Genomic_DNA"/>
</dbReference>
<proteinExistence type="predicted"/>
<sequence>MSLAIIHAGPAAPELKKLLKILDSVGAREGFFMSDLIATLQYEDKFSEDLTDMIGDLLNTNGYFDYCISHGDPELFQKYQSRFMDHVAVASDRVAHYLHTTLVTQGRYDVNGKFPYEYHSFDGRVISLRCL</sequence>
<dbReference type="Proteomes" id="UP000222950">
    <property type="component" value="Segment"/>
</dbReference>
<accession>A0A1L7N1A8</accession>
<protein>
    <submittedName>
        <fullName evidence="1">Uncharacterized protein</fullName>
    </submittedName>
</protein>
<evidence type="ECO:0000313" key="1">
    <source>
        <dbReference type="EMBL" id="BAW19271.1"/>
    </source>
</evidence>
<name>A0A1L7N1A8_9CAUD</name>
<evidence type="ECO:0000313" key="2">
    <source>
        <dbReference type="Proteomes" id="UP000222950"/>
    </source>
</evidence>
<organism evidence="1 2">
    <name type="scientific">Ralstonia phage RP31</name>
    <dbReference type="NCBI Taxonomy" id="1923890"/>
    <lineage>
        <taxon>Viruses</taxon>
        <taxon>Duplodnaviria</taxon>
        <taxon>Heunggongvirae</taxon>
        <taxon>Uroviricota</taxon>
        <taxon>Caudoviricetes</taxon>
        <taxon>Chimalliviridae</taxon>
        <taxon>Ripduovirus</taxon>
        <taxon>Ripduovirus RP12</taxon>
    </lineage>
</organism>
<reference evidence="1 2" key="1">
    <citation type="submission" date="2016-12" db="EMBL/GenBank/DDBJ databases">
        <title>Characterization of two jumbo phages RP12 and RP31 infecting the phytopathogen Ralstonia solanacearum.</title>
        <authorList>
            <person name="Kawasaki T."/>
            <person name="Yoshikawa G."/>
            <person name="Ogata H."/>
            <person name="Yamada T."/>
        </authorList>
    </citation>
    <scope>NUCLEOTIDE SEQUENCE [LARGE SCALE GENOMIC DNA]</scope>
    <source>
        <strain evidence="1 2">RP31</strain>
    </source>
</reference>